<keyword evidence="2" id="KW-0574">Periplasm</keyword>
<protein>
    <recommendedName>
        <fullName evidence="7">Flagellar filament outer layer protein FlaA</fullName>
    </recommendedName>
</protein>
<keyword evidence="6" id="KW-1185">Reference proteome</keyword>
<keyword evidence="4" id="KW-0732">Signal</keyword>
<dbReference type="InterPro" id="IPR006714">
    <property type="entry name" value="FlaA"/>
</dbReference>
<reference evidence="5 6" key="1">
    <citation type="submission" date="2020-08" db="EMBL/GenBank/DDBJ databases">
        <title>Genomic Encyclopedia of Type Strains, Phase IV (KMG-IV): sequencing the most valuable type-strain genomes for metagenomic binning, comparative biology and taxonomic classification.</title>
        <authorList>
            <person name="Goeker M."/>
        </authorList>
    </citation>
    <scope>NUCLEOTIDE SEQUENCE [LARGE SCALE GENOMIC DNA]</scope>
    <source>
        <strain evidence="5 6">DSM 103462</strain>
    </source>
</reference>
<dbReference type="RefSeq" id="WP_184657806.1">
    <property type="nucleotide sequence ID" value="NZ_CP031518.1"/>
</dbReference>
<dbReference type="GO" id="GO:0055040">
    <property type="term" value="C:periplasmic flagellum"/>
    <property type="evidence" value="ECO:0007669"/>
    <property type="project" value="UniProtKB-SubCell"/>
</dbReference>
<dbReference type="Proteomes" id="UP000518887">
    <property type="component" value="Unassembled WGS sequence"/>
</dbReference>
<proteinExistence type="predicted"/>
<evidence type="ECO:0000313" key="6">
    <source>
        <dbReference type="Proteomes" id="UP000518887"/>
    </source>
</evidence>
<feature type="chain" id="PRO_5031330150" description="Flagellar filament outer layer protein FlaA" evidence="4">
    <location>
        <begin position="20"/>
        <end position="244"/>
    </location>
</feature>
<accession>A0A7W8LLK7</accession>
<evidence type="ECO:0000256" key="2">
    <source>
        <dbReference type="ARBA" id="ARBA00022764"/>
    </source>
</evidence>
<organism evidence="5 6">
    <name type="scientific">Treponema ruminis</name>
    <dbReference type="NCBI Taxonomy" id="744515"/>
    <lineage>
        <taxon>Bacteria</taxon>
        <taxon>Pseudomonadati</taxon>
        <taxon>Spirochaetota</taxon>
        <taxon>Spirochaetia</taxon>
        <taxon>Spirochaetales</taxon>
        <taxon>Treponemataceae</taxon>
        <taxon>Treponema</taxon>
    </lineage>
</organism>
<comment type="caution">
    <text evidence="5">The sequence shown here is derived from an EMBL/GenBank/DDBJ whole genome shotgun (WGS) entry which is preliminary data.</text>
</comment>
<sequence>MKKLLTVAIALALSAAVFAQDNNRQNDNESLASPDPTVMGNDSARQALREVSVDRYELEGSWNAHISPDNGVINARLFEGNPLAKEPLKGEEDAEDSKVLGIKVEFFHRGVNSFFIKSARPIPIEGVTKTISLWVAGRNMNHEMYVLVQDYNGNNFELYLGSLGFSGWKKMSVAVPPTPDGEHGIIQSSAYHGVKPGLRIVGFRVDCNPMLARGTYYMYLDDLRAVTDLYDLENRDEDDMNDDW</sequence>
<evidence type="ECO:0000256" key="3">
    <source>
        <dbReference type="ARBA" id="ARBA00023143"/>
    </source>
</evidence>
<name>A0A7W8LLK7_9SPIR</name>
<comment type="subcellular location">
    <subcellularLocation>
        <location evidence="1">Periplasmic flagellum</location>
    </subcellularLocation>
</comment>
<keyword evidence="3" id="KW-0975">Bacterial flagellum</keyword>
<dbReference type="GO" id="GO:0071973">
    <property type="term" value="P:bacterial-type flagellum-dependent cell motility"/>
    <property type="evidence" value="ECO:0007669"/>
    <property type="project" value="InterPro"/>
</dbReference>
<evidence type="ECO:0000256" key="4">
    <source>
        <dbReference type="SAM" id="SignalP"/>
    </source>
</evidence>
<dbReference type="Pfam" id="PF04620">
    <property type="entry name" value="FlaA"/>
    <property type="match status" value="1"/>
</dbReference>
<evidence type="ECO:0000313" key="5">
    <source>
        <dbReference type="EMBL" id="MBB5225485.1"/>
    </source>
</evidence>
<dbReference type="GO" id="GO:0030288">
    <property type="term" value="C:outer membrane-bounded periplasmic space"/>
    <property type="evidence" value="ECO:0007669"/>
    <property type="project" value="InterPro"/>
</dbReference>
<feature type="signal peptide" evidence="4">
    <location>
        <begin position="1"/>
        <end position="19"/>
    </location>
</feature>
<evidence type="ECO:0008006" key="7">
    <source>
        <dbReference type="Google" id="ProtNLM"/>
    </source>
</evidence>
<dbReference type="EMBL" id="JACHFQ010000002">
    <property type="protein sequence ID" value="MBB5225485.1"/>
    <property type="molecule type" value="Genomic_DNA"/>
</dbReference>
<evidence type="ECO:0000256" key="1">
    <source>
        <dbReference type="ARBA" id="ARBA00004631"/>
    </source>
</evidence>
<gene>
    <name evidence="5" type="ORF">HNP76_000829</name>
</gene>
<dbReference type="AlphaFoldDB" id="A0A7W8LLK7"/>